<sequence>MAQPEVLTIGSKTPRSLLWVAVVAVVLVLALGGVAGWRQVQKDRQTLTMAEVETVLQGLDPAGSVTVRPLRRGDFGYAGAGSLDSRRCDLGFPWLTSYWNPSGRQGLAASVYLPESGQSPVYSVYTLTFADADAGRTAFRNITQSIAACQGVAVPIPDGSRATYRIEDETATLGDSDRQAAYNVFLPRSADDPAGFVFPIHLLQYGNTISWELRNNGDERAPQDTRAVIEVLDRRLSHAWRTRL</sequence>
<comment type="caution">
    <text evidence="2">The sequence shown here is derived from an EMBL/GenBank/DDBJ whole genome shotgun (WGS) entry which is preliminary data.</text>
</comment>
<keyword evidence="3" id="KW-1185">Reference proteome</keyword>
<gene>
    <name evidence="2" type="ORF">JOE57_001630</name>
</gene>
<name>A0ABS2RLB8_9ACTN</name>
<protein>
    <recommendedName>
        <fullName evidence="4">PknH-like extracellular domain-containing protein</fullName>
    </recommendedName>
</protein>
<proteinExistence type="predicted"/>
<accession>A0ABS2RLB8</accession>
<evidence type="ECO:0000313" key="2">
    <source>
        <dbReference type="EMBL" id="MBM7798709.1"/>
    </source>
</evidence>
<dbReference type="Proteomes" id="UP000704762">
    <property type="component" value="Unassembled WGS sequence"/>
</dbReference>
<dbReference type="RefSeq" id="WP_204917222.1">
    <property type="nucleotide sequence ID" value="NZ_BAAAQP010000002.1"/>
</dbReference>
<keyword evidence="1" id="KW-0812">Transmembrane</keyword>
<keyword evidence="1" id="KW-1133">Transmembrane helix</keyword>
<feature type="transmembrane region" description="Helical" evidence="1">
    <location>
        <begin position="17"/>
        <end position="37"/>
    </location>
</feature>
<dbReference type="EMBL" id="JAFBCF010000001">
    <property type="protein sequence ID" value="MBM7798709.1"/>
    <property type="molecule type" value="Genomic_DNA"/>
</dbReference>
<reference evidence="2 3" key="1">
    <citation type="submission" date="2021-01" db="EMBL/GenBank/DDBJ databases">
        <title>Sequencing the genomes of 1000 actinobacteria strains.</title>
        <authorList>
            <person name="Klenk H.-P."/>
        </authorList>
    </citation>
    <scope>NUCLEOTIDE SEQUENCE [LARGE SCALE GENOMIC DNA]</scope>
    <source>
        <strain evidence="2 3">DSM 18662</strain>
    </source>
</reference>
<keyword evidence="1" id="KW-0472">Membrane</keyword>
<evidence type="ECO:0000313" key="3">
    <source>
        <dbReference type="Proteomes" id="UP000704762"/>
    </source>
</evidence>
<evidence type="ECO:0000256" key="1">
    <source>
        <dbReference type="SAM" id="Phobius"/>
    </source>
</evidence>
<evidence type="ECO:0008006" key="4">
    <source>
        <dbReference type="Google" id="ProtNLM"/>
    </source>
</evidence>
<organism evidence="2 3">
    <name type="scientific">Microlunatus panaciterrae</name>
    <dbReference type="NCBI Taxonomy" id="400768"/>
    <lineage>
        <taxon>Bacteria</taxon>
        <taxon>Bacillati</taxon>
        <taxon>Actinomycetota</taxon>
        <taxon>Actinomycetes</taxon>
        <taxon>Propionibacteriales</taxon>
        <taxon>Propionibacteriaceae</taxon>
        <taxon>Microlunatus</taxon>
    </lineage>
</organism>